<dbReference type="GO" id="GO:0005549">
    <property type="term" value="F:odorant binding"/>
    <property type="evidence" value="ECO:0007669"/>
    <property type="project" value="InterPro"/>
</dbReference>
<reference evidence="2" key="2">
    <citation type="submission" date="2022-06" db="UniProtKB">
        <authorList>
            <consortium name="EnsemblMetazoa"/>
        </authorList>
    </citation>
    <scope>IDENTIFICATION</scope>
    <source>
        <strain evidence="2">p50T (Dazao)</strain>
    </source>
</reference>
<dbReference type="PANTHER" id="PTHR21364">
    <property type="entry name" value="GENERAL ODORANT-BINDING PROTEIN 19A"/>
    <property type="match status" value="1"/>
</dbReference>
<proteinExistence type="predicted"/>
<dbReference type="InterPro" id="IPR036728">
    <property type="entry name" value="PBP_GOBP_sf"/>
</dbReference>
<keyword evidence="3" id="KW-1185">Reference proteome</keyword>
<evidence type="ECO:0000313" key="2">
    <source>
        <dbReference type="EnsemblMetazoa" id="XP_037873011.1"/>
    </source>
</evidence>
<dbReference type="EnsemblMetazoa" id="XM_038017083.1">
    <property type="protein sequence ID" value="XP_037873011.1"/>
    <property type="gene ID" value="GeneID_100286759"/>
</dbReference>
<dbReference type="GO" id="GO:0005576">
    <property type="term" value="C:extracellular region"/>
    <property type="evidence" value="ECO:0007669"/>
    <property type="project" value="TreeGrafter"/>
</dbReference>
<protein>
    <submittedName>
        <fullName evidence="2">Uncharacterized protein</fullName>
    </submittedName>
</protein>
<dbReference type="Proteomes" id="UP000005204">
    <property type="component" value="Unassembled WGS sequence"/>
</dbReference>
<accession>A0A8R2M2F9</accession>
<dbReference type="GO" id="GO:0035275">
    <property type="term" value="F:dibutyl phthalate binding"/>
    <property type="evidence" value="ECO:0007669"/>
    <property type="project" value="TreeGrafter"/>
</dbReference>
<dbReference type="GO" id="GO:0007608">
    <property type="term" value="P:sensory perception of smell"/>
    <property type="evidence" value="ECO:0007669"/>
    <property type="project" value="TreeGrafter"/>
</dbReference>
<evidence type="ECO:0000313" key="3">
    <source>
        <dbReference type="Proteomes" id="UP000005204"/>
    </source>
</evidence>
<gene>
    <name evidence="2" type="primary">100286759</name>
</gene>
<dbReference type="Gene3D" id="1.10.238.20">
    <property type="entry name" value="Pheromone/general odorant binding protein domain"/>
    <property type="match status" value="1"/>
</dbReference>
<reference evidence="3" key="1">
    <citation type="journal article" date="2008" name="Insect Biochem. Mol. Biol.">
        <title>The genome of a lepidopteran model insect, the silkworm Bombyx mori.</title>
        <authorList>
            <consortium name="International Silkworm Genome Consortium"/>
        </authorList>
    </citation>
    <scope>NUCLEOTIDE SEQUENCE [LARGE SCALE GENOMIC DNA]</scope>
    <source>
        <strain evidence="3">p50T</strain>
    </source>
</reference>
<dbReference type="InterPro" id="IPR006170">
    <property type="entry name" value="PBP/GOBP"/>
</dbReference>
<name>A0A8R2M2F9_BOMMO</name>
<sequence>MERKDFYLLIVVVALTSGVSSMSRQQLKNSGKMLKKQCMGKNDVTEEEIGDIEKGKFIEQKNVMCYIACIYQMTQIIKNNKISYEASIKQIDLMYPPELKESAKASAGRCKDVYGFEFYSEKVQGYM</sequence>
<feature type="chain" id="PRO_5035721363" evidence="1">
    <location>
        <begin position="22"/>
        <end position="127"/>
    </location>
</feature>
<keyword evidence="1" id="KW-0732">Signal</keyword>
<evidence type="ECO:0000256" key="1">
    <source>
        <dbReference type="SAM" id="SignalP"/>
    </source>
</evidence>
<dbReference type="CDD" id="cd23992">
    <property type="entry name" value="PBP_GOBP"/>
    <property type="match status" value="1"/>
</dbReference>
<dbReference type="GO" id="GO:0042048">
    <property type="term" value="P:olfactory behavior"/>
    <property type="evidence" value="ECO:0007669"/>
    <property type="project" value="TreeGrafter"/>
</dbReference>
<feature type="signal peptide" evidence="1">
    <location>
        <begin position="1"/>
        <end position="21"/>
    </location>
</feature>
<organism evidence="2 3">
    <name type="scientific">Bombyx mori</name>
    <name type="common">Silk moth</name>
    <dbReference type="NCBI Taxonomy" id="7091"/>
    <lineage>
        <taxon>Eukaryota</taxon>
        <taxon>Metazoa</taxon>
        <taxon>Ecdysozoa</taxon>
        <taxon>Arthropoda</taxon>
        <taxon>Hexapoda</taxon>
        <taxon>Insecta</taxon>
        <taxon>Pterygota</taxon>
        <taxon>Neoptera</taxon>
        <taxon>Endopterygota</taxon>
        <taxon>Lepidoptera</taxon>
        <taxon>Glossata</taxon>
        <taxon>Ditrysia</taxon>
        <taxon>Bombycoidea</taxon>
        <taxon>Bombycidae</taxon>
        <taxon>Bombycinae</taxon>
        <taxon>Bombyx</taxon>
    </lineage>
</organism>
<dbReference type="PANTHER" id="PTHR21364:SF2">
    <property type="entry name" value="GENERAL ODORANT-BINDING PROTEIN 19A"/>
    <property type="match status" value="1"/>
</dbReference>
<dbReference type="SUPFAM" id="SSF47565">
    <property type="entry name" value="Insect pheromone/odorant-binding proteins"/>
    <property type="match status" value="1"/>
</dbReference>
<dbReference type="Pfam" id="PF01395">
    <property type="entry name" value="PBP_GOBP"/>
    <property type="match status" value="1"/>
</dbReference>
<dbReference type="AlphaFoldDB" id="A0A8R2M2F9"/>